<name>A0A9N8VF10_FUNMO</name>
<dbReference type="SMART" id="SM00584">
    <property type="entry name" value="TLDc"/>
    <property type="match status" value="1"/>
</dbReference>
<feature type="domain" description="TLDc" evidence="1">
    <location>
        <begin position="166"/>
        <end position="334"/>
    </location>
</feature>
<dbReference type="AlphaFoldDB" id="A0A9N8VF10"/>
<evidence type="ECO:0000313" key="3">
    <source>
        <dbReference type="Proteomes" id="UP000789375"/>
    </source>
</evidence>
<comment type="caution">
    <text evidence="2">The sequence shown here is derived from an EMBL/GenBank/DDBJ whole genome shotgun (WGS) entry which is preliminary data.</text>
</comment>
<dbReference type="Pfam" id="PF07534">
    <property type="entry name" value="TLD"/>
    <property type="match status" value="1"/>
</dbReference>
<evidence type="ECO:0000259" key="1">
    <source>
        <dbReference type="PROSITE" id="PS51886"/>
    </source>
</evidence>
<dbReference type="PANTHER" id="PTHR23354">
    <property type="entry name" value="NUCLEOLAR PROTEIN 7/ESTROGEN RECEPTOR COACTIVATOR-RELATED"/>
    <property type="match status" value="1"/>
</dbReference>
<dbReference type="PROSITE" id="PS51886">
    <property type="entry name" value="TLDC"/>
    <property type="match status" value="1"/>
</dbReference>
<gene>
    <name evidence="2" type="ORF">FMOSSE_LOCUS1321</name>
</gene>
<dbReference type="Proteomes" id="UP000789375">
    <property type="component" value="Unassembled WGS sequence"/>
</dbReference>
<accession>A0A9N8VF10</accession>
<proteinExistence type="predicted"/>
<keyword evidence="3" id="KW-1185">Reference proteome</keyword>
<reference evidence="2" key="1">
    <citation type="submission" date="2021-06" db="EMBL/GenBank/DDBJ databases">
        <authorList>
            <person name="Kallberg Y."/>
            <person name="Tangrot J."/>
            <person name="Rosling A."/>
        </authorList>
    </citation>
    <scope>NUCLEOTIDE SEQUENCE</scope>
    <source>
        <strain evidence="2">87-6 pot B 2015</strain>
    </source>
</reference>
<sequence>MYLDHTTQTSFIVQSTCKLQNEQKYTNMQVQAKYVYTGELDLENLSGEDTLGLLIASDELLFEEIFKHVQDHLISNQDCWILQNFTSNSNIAEWDQEKFEALQETLDPFIPLIRFAEIPPADFFDKVRPYKAAISYQIYEQIEEYHYKKSFKPTLLPTRVENLESSIIKPKLVTIISNWIEKNDSNVFSSNNRYRFNLIYSSTRDGFNCNTFNIKCNKQGPFVVLIKVQSKEIYGGYNPIGYELRDGKWLNSSDSFIFSFENDQDSHNMKMSRVINVNKSIYEHRDGYFINFGDCLYIEERQKLYLRKNVTYCSIRNNVNCTLPIEEIEAFSVEKK</sequence>
<evidence type="ECO:0000313" key="2">
    <source>
        <dbReference type="EMBL" id="CAG8448148.1"/>
    </source>
</evidence>
<dbReference type="EMBL" id="CAJVPP010000151">
    <property type="protein sequence ID" value="CAG8448148.1"/>
    <property type="molecule type" value="Genomic_DNA"/>
</dbReference>
<organism evidence="2 3">
    <name type="scientific">Funneliformis mosseae</name>
    <name type="common">Endomycorrhizal fungus</name>
    <name type="synonym">Glomus mosseae</name>
    <dbReference type="NCBI Taxonomy" id="27381"/>
    <lineage>
        <taxon>Eukaryota</taxon>
        <taxon>Fungi</taxon>
        <taxon>Fungi incertae sedis</taxon>
        <taxon>Mucoromycota</taxon>
        <taxon>Glomeromycotina</taxon>
        <taxon>Glomeromycetes</taxon>
        <taxon>Glomerales</taxon>
        <taxon>Glomeraceae</taxon>
        <taxon>Funneliformis</taxon>
    </lineage>
</organism>
<protein>
    <submittedName>
        <fullName evidence="2">4509_t:CDS:1</fullName>
    </submittedName>
</protein>
<dbReference type="InterPro" id="IPR006571">
    <property type="entry name" value="TLDc_dom"/>
</dbReference>
<dbReference type="PANTHER" id="PTHR23354:SF122">
    <property type="entry name" value="GTPASE-ACTIVATING PROTEIN SKYWALKER"/>
    <property type="match status" value="1"/>
</dbReference>